<dbReference type="EMBL" id="FPKV01000001">
    <property type="protein sequence ID" value="SFZ89803.1"/>
    <property type="molecule type" value="Genomic_DNA"/>
</dbReference>
<evidence type="ECO:0008006" key="3">
    <source>
        <dbReference type="Google" id="ProtNLM"/>
    </source>
</evidence>
<sequence length="302" mass="34183">MTFSIIILQCILAFSLKAQVNNKLGAVSSYRSIGDEIESKTQQNKESYHYKSTSKTSSKPIVRRTNGSIFQTIRLEFNGIQGSLVKRELLLGFSEDTTDDYDYGYDAQVNEAYENDLHLDLKGMNMSIQAYAALVPEKIVQLKHNSSGENTFSIKITELENIDESQPIFLRDKITGSYFDLSTGEAYQFMSDKGSFNDRFELAFQPETSVGAKSLSTNDAQYDMKYVYYQAKTKKFHAKQLKSMVKKLVLLNMHGQKILEYNNLSKDTLEAGISFNNLVANAYAVLIHTDKNLVLTKKILVN</sequence>
<evidence type="ECO:0000313" key="1">
    <source>
        <dbReference type="EMBL" id="SFZ89803.1"/>
    </source>
</evidence>
<dbReference type="OrthoDB" id="1443085at2"/>
<gene>
    <name evidence="1" type="ORF">SAMN05428642_101571</name>
</gene>
<evidence type="ECO:0000313" key="2">
    <source>
        <dbReference type="Proteomes" id="UP000182544"/>
    </source>
</evidence>
<protein>
    <recommendedName>
        <fullName evidence="3">Por secretion system C-terminal sorting domain-containing protein</fullName>
    </recommendedName>
</protein>
<keyword evidence="2" id="KW-1185">Reference proteome</keyword>
<proteinExistence type="predicted"/>
<dbReference type="AlphaFoldDB" id="A0A1K2IDM9"/>
<name>A0A1K2IDM9_9FLAO</name>
<dbReference type="Proteomes" id="UP000182544">
    <property type="component" value="Unassembled WGS sequence"/>
</dbReference>
<accession>A0A1K2IDM9</accession>
<dbReference type="STRING" id="369401.SAMN05428642_101571"/>
<dbReference type="RefSeq" id="WP_072400233.1">
    <property type="nucleotide sequence ID" value="NZ_FPKV01000001.1"/>
</dbReference>
<organism evidence="1 2">
    <name type="scientific">Flaviramulus basaltis</name>
    <dbReference type="NCBI Taxonomy" id="369401"/>
    <lineage>
        <taxon>Bacteria</taxon>
        <taxon>Pseudomonadati</taxon>
        <taxon>Bacteroidota</taxon>
        <taxon>Flavobacteriia</taxon>
        <taxon>Flavobacteriales</taxon>
        <taxon>Flavobacteriaceae</taxon>
        <taxon>Flaviramulus</taxon>
    </lineage>
</organism>
<reference evidence="1 2" key="1">
    <citation type="submission" date="2016-10" db="EMBL/GenBank/DDBJ databases">
        <authorList>
            <person name="de Groot N.N."/>
        </authorList>
    </citation>
    <scope>NUCLEOTIDE SEQUENCE [LARGE SCALE GENOMIC DNA]</scope>
    <source>
        <strain evidence="1 2">DSM 18180</strain>
    </source>
</reference>